<keyword evidence="3 6" id="KW-0812">Transmembrane</keyword>
<dbReference type="InterPro" id="IPR020846">
    <property type="entry name" value="MFS_dom"/>
</dbReference>
<comment type="similarity">
    <text evidence="2">Belongs to the major facilitator superfamily. MFSD6 family.</text>
</comment>
<dbReference type="Proteomes" id="UP000085678">
    <property type="component" value="Unplaced"/>
</dbReference>
<dbReference type="Pfam" id="PF12832">
    <property type="entry name" value="MFS_1_like"/>
    <property type="match status" value="1"/>
</dbReference>
<sequence length="597" mass="67184">MKCPIVINKKLLPYKAYYFLNCAGMSSLIPYIPIYMKYIGLTASESAIIIGVMPFICFFVTPIWCMLADKYHKHKAVLILCTTVSPLLLSASYFLPRVQNTEGRVQVFMQANERMLTVSKCQFIGQNLENKIQCDHSNQEENSLRVTENCRLLCTRTSVDTTNGNDLYYSIHPIQLCKMIKRERYIYCQEFEYKTNLVVENISLVQTADTGCPRYSVTSFHVFGSRFDSVKANSSLNLKCDLICEQPSAKDNKIYDLATDHFSIFCLFFLLYLLYLLFHVPCFRIIDAVTLVALTDEDITKWGRTRVFGTVGWALFAYFSGELMDMVGGPKSESNFLPAFLLYVTFSLLAAVSAFFVNMDKDIHCAQLLKNLSDLLKDLEITIFLIIMLIFGMYAGILATFLNWYLEELCAPKSLMGLATVVAAGAETIVFCISGWILSKTGHRPVFYLTLFFFSVRFASYSLLVNPWHVLLIEPIHGITFGLMMAAVTEYTGIIAPPGMAATLQGLVGGIHWGMGLGIGSLVAGQIYNKFGGVVTFRGSAVSALVVLAIVWPLEHFVVRKRRPDPTDKEELIEEEEDNYTTLKQPMLTSLDSAYTN</sequence>
<organism evidence="8 9">
    <name type="scientific">Lingula anatina</name>
    <name type="common">Brachiopod</name>
    <name type="synonym">Lingula unguis</name>
    <dbReference type="NCBI Taxonomy" id="7574"/>
    <lineage>
        <taxon>Eukaryota</taxon>
        <taxon>Metazoa</taxon>
        <taxon>Spiralia</taxon>
        <taxon>Lophotrochozoa</taxon>
        <taxon>Brachiopoda</taxon>
        <taxon>Linguliformea</taxon>
        <taxon>Lingulata</taxon>
        <taxon>Lingulida</taxon>
        <taxon>Linguloidea</taxon>
        <taxon>Lingulidae</taxon>
        <taxon>Lingula</taxon>
    </lineage>
</organism>
<dbReference type="InterPro" id="IPR024989">
    <property type="entry name" value="MFS_assoc_dom"/>
</dbReference>
<feature type="transmembrane region" description="Helical" evidence="6">
    <location>
        <begin position="77"/>
        <end position="95"/>
    </location>
</feature>
<evidence type="ECO:0000256" key="2">
    <source>
        <dbReference type="ARBA" id="ARBA00005241"/>
    </source>
</evidence>
<evidence type="ECO:0000313" key="10">
    <source>
        <dbReference type="RefSeq" id="XP_013412648.1"/>
    </source>
</evidence>
<evidence type="ECO:0000256" key="5">
    <source>
        <dbReference type="ARBA" id="ARBA00023136"/>
    </source>
</evidence>
<dbReference type="OMA" id="WCAPLET"/>
<evidence type="ECO:0000259" key="7">
    <source>
        <dbReference type="PROSITE" id="PS50850"/>
    </source>
</evidence>
<accession>A0A1S3JQL3</accession>
<feature type="transmembrane region" description="Helical" evidence="6">
    <location>
        <begin position="16"/>
        <end position="34"/>
    </location>
</feature>
<proteinExistence type="inferred from homology"/>
<protein>
    <submittedName>
        <fullName evidence="9 10">Major facilitator superfamily domain-containing protein 6</fullName>
    </submittedName>
</protein>
<evidence type="ECO:0000313" key="8">
    <source>
        <dbReference type="Proteomes" id="UP000085678"/>
    </source>
</evidence>
<name>A0A1S3JQL3_LINAN</name>
<evidence type="ECO:0000256" key="4">
    <source>
        <dbReference type="ARBA" id="ARBA00022989"/>
    </source>
</evidence>
<feature type="transmembrane region" description="Helical" evidence="6">
    <location>
        <begin position="307"/>
        <end position="324"/>
    </location>
</feature>
<evidence type="ECO:0000256" key="6">
    <source>
        <dbReference type="SAM" id="Phobius"/>
    </source>
</evidence>
<feature type="transmembrane region" description="Helical" evidence="6">
    <location>
        <begin position="418"/>
        <end position="439"/>
    </location>
</feature>
<dbReference type="GO" id="GO:0016020">
    <property type="term" value="C:membrane"/>
    <property type="evidence" value="ECO:0007669"/>
    <property type="project" value="UniProtKB-SubCell"/>
</dbReference>
<feature type="transmembrane region" description="Helical" evidence="6">
    <location>
        <begin position="534"/>
        <end position="554"/>
    </location>
</feature>
<keyword evidence="8" id="KW-1185">Reference proteome</keyword>
<dbReference type="SUPFAM" id="SSF103473">
    <property type="entry name" value="MFS general substrate transporter"/>
    <property type="match status" value="1"/>
</dbReference>
<feature type="transmembrane region" description="Helical" evidence="6">
    <location>
        <begin position="507"/>
        <end position="528"/>
    </location>
</feature>
<keyword evidence="5 6" id="KW-0472">Membrane</keyword>
<dbReference type="InterPro" id="IPR036259">
    <property type="entry name" value="MFS_trans_sf"/>
</dbReference>
<dbReference type="Gene3D" id="1.20.1250.20">
    <property type="entry name" value="MFS general substrate transporter like domains"/>
    <property type="match status" value="3"/>
</dbReference>
<dbReference type="RefSeq" id="XP_013412648.1">
    <property type="nucleotide sequence ID" value="XM_013557194.1"/>
</dbReference>
<dbReference type="GO" id="GO:0022857">
    <property type="term" value="F:transmembrane transporter activity"/>
    <property type="evidence" value="ECO:0007669"/>
    <property type="project" value="InterPro"/>
</dbReference>
<feature type="transmembrane region" description="Helical" evidence="6">
    <location>
        <begin position="336"/>
        <end position="358"/>
    </location>
</feature>
<comment type="subcellular location">
    <subcellularLocation>
        <location evidence="1">Membrane</location>
        <topology evidence="1">Multi-pass membrane protein</topology>
    </subcellularLocation>
</comment>
<dbReference type="OrthoDB" id="515887at2759"/>
<evidence type="ECO:0000256" key="3">
    <source>
        <dbReference type="ARBA" id="ARBA00022692"/>
    </source>
</evidence>
<dbReference type="AlphaFoldDB" id="A0A1S3JQL3"/>
<feature type="transmembrane region" description="Helical" evidence="6">
    <location>
        <begin position="262"/>
        <end position="286"/>
    </location>
</feature>
<feature type="domain" description="Major facilitator superfamily (MFS) profile" evidence="7">
    <location>
        <begin position="380"/>
        <end position="597"/>
    </location>
</feature>
<dbReference type="PANTHER" id="PTHR16172">
    <property type="entry name" value="MAJOR FACILITATOR SUPERFAMILY DOMAIN-CONTAINING PROTEIN 6-LIKE"/>
    <property type="match status" value="1"/>
</dbReference>
<dbReference type="PROSITE" id="PS50850">
    <property type="entry name" value="MFS"/>
    <property type="match status" value="1"/>
</dbReference>
<gene>
    <name evidence="9 10" type="primary">LOC106175280</name>
</gene>
<evidence type="ECO:0000313" key="9">
    <source>
        <dbReference type="RefSeq" id="XP_013412647.1"/>
    </source>
</evidence>
<dbReference type="GeneID" id="106175280"/>
<dbReference type="PANTHER" id="PTHR16172:SF41">
    <property type="entry name" value="MAJOR FACILITATOR SUPERFAMILY DOMAIN-CONTAINING PROTEIN 6-LIKE"/>
    <property type="match status" value="1"/>
</dbReference>
<feature type="transmembrane region" description="Helical" evidence="6">
    <location>
        <begin position="379"/>
        <end position="406"/>
    </location>
</feature>
<dbReference type="KEGG" id="lak:106175280"/>
<feature type="transmembrane region" description="Helical" evidence="6">
    <location>
        <begin position="446"/>
        <end position="464"/>
    </location>
</feature>
<dbReference type="RefSeq" id="XP_013412647.1">
    <property type="nucleotide sequence ID" value="XM_013557193.1"/>
</dbReference>
<reference evidence="9 10" key="1">
    <citation type="submission" date="2025-04" db="UniProtKB">
        <authorList>
            <consortium name="RefSeq"/>
        </authorList>
    </citation>
    <scope>IDENTIFICATION</scope>
    <source>
        <tissue evidence="9 10">Gonads</tissue>
    </source>
</reference>
<feature type="transmembrane region" description="Helical" evidence="6">
    <location>
        <begin position="476"/>
        <end position="495"/>
    </location>
</feature>
<dbReference type="InterPro" id="IPR051717">
    <property type="entry name" value="MFS_MFSD6"/>
</dbReference>
<keyword evidence="4 6" id="KW-1133">Transmembrane helix</keyword>
<feature type="transmembrane region" description="Helical" evidence="6">
    <location>
        <begin position="46"/>
        <end position="65"/>
    </location>
</feature>
<evidence type="ECO:0000256" key="1">
    <source>
        <dbReference type="ARBA" id="ARBA00004141"/>
    </source>
</evidence>